<feature type="region of interest" description="Disordered" evidence="1">
    <location>
        <begin position="130"/>
        <end position="187"/>
    </location>
</feature>
<gene>
    <name evidence="2" type="ORF">CHGG_09038</name>
</gene>
<protein>
    <submittedName>
        <fullName evidence="2">Uncharacterized protein</fullName>
    </submittedName>
</protein>
<evidence type="ECO:0000256" key="1">
    <source>
        <dbReference type="SAM" id="MobiDB-lite"/>
    </source>
</evidence>
<reference evidence="3" key="1">
    <citation type="journal article" date="2015" name="Genome Announc.">
        <title>Draft genome sequence of the cellulolytic fungus Chaetomium globosum.</title>
        <authorList>
            <person name="Cuomo C.A."/>
            <person name="Untereiner W.A."/>
            <person name="Ma L.-J."/>
            <person name="Grabherr M."/>
            <person name="Birren B.W."/>
        </authorList>
    </citation>
    <scope>NUCLEOTIDE SEQUENCE [LARGE SCALE GENOMIC DNA]</scope>
    <source>
        <strain evidence="3">ATCC 6205 / CBS 148.51 / DSM 1962 / NBRC 6347 / NRRL 1970</strain>
    </source>
</reference>
<sequence length="187" mass="19688">MAKLARVSTMRPIISRVEPPAAAAFMAKSTPRGTSSSYSSSCYGVAVGSSHANVTGLPCPVFRPTWATASGAAHAIDVMKLAYSITDGFCSRASWKPCCNHSPSSCSALVHFTAMLLWYISTARSGHSPVSLGMEQPGRVSNGASRFSQPREHSPKSTRYGGRKDIPARSASPAAVCARRAVEPDGL</sequence>
<keyword evidence="3" id="KW-1185">Reference proteome</keyword>
<accession>Q2GSL6</accession>
<dbReference type="GeneID" id="4394727"/>
<dbReference type="HOGENOM" id="CLU_1447515_0_0_1"/>
<dbReference type="Proteomes" id="UP000001056">
    <property type="component" value="Unassembled WGS sequence"/>
</dbReference>
<name>Q2GSL6_CHAGB</name>
<dbReference type="InParanoid" id="Q2GSL6"/>
<organism evidence="2 3">
    <name type="scientific">Chaetomium globosum (strain ATCC 6205 / CBS 148.51 / DSM 1962 / NBRC 6347 / NRRL 1970)</name>
    <name type="common">Soil fungus</name>
    <dbReference type="NCBI Taxonomy" id="306901"/>
    <lineage>
        <taxon>Eukaryota</taxon>
        <taxon>Fungi</taxon>
        <taxon>Dikarya</taxon>
        <taxon>Ascomycota</taxon>
        <taxon>Pezizomycotina</taxon>
        <taxon>Sordariomycetes</taxon>
        <taxon>Sordariomycetidae</taxon>
        <taxon>Sordariales</taxon>
        <taxon>Chaetomiaceae</taxon>
        <taxon>Chaetomium</taxon>
    </lineage>
</organism>
<dbReference type="AlphaFoldDB" id="Q2GSL6"/>
<dbReference type="EMBL" id="CH408034">
    <property type="protein sequence ID" value="EAQ85024.1"/>
    <property type="molecule type" value="Genomic_DNA"/>
</dbReference>
<evidence type="ECO:0000313" key="2">
    <source>
        <dbReference type="EMBL" id="EAQ85024.1"/>
    </source>
</evidence>
<dbReference type="RefSeq" id="XP_001226965.1">
    <property type="nucleotide sequence ID" value="XM_001226964.1"/>
</dbReference>
<dbReference type="VEuPathDB" id="FungiDB:CHGG_09038"/>
<evidence type="ECO:0000313" key="3">
    <source>
        <dbReference type="Proteomes" id="UP000001056"/>
    </source>
</evidence>
<proteinExistence type="predicted"/>